<evidence type="ECO:0000313" key="3">
    <source>
        <dbReference type="Proteomes" id="UP000800035"/>
    </source>
</evidence>
<protein>
    <submittedName>
        <fullName evidence="2">Uncharacterized protein</fullName>
    </submittedName>
</protein>
<organism evidence="2 3">
    <name type="scientific">Byssothecium circinans</name>
    <dbReference type="NCBI Taxonomy" id="147558"/>
    <lineage>
        <taxon>Eukaryota</taxon>
        <taxon>Fungi</taxon>
        <taxon>Dikarya</taxon>
        <taxon>Ascomycota</taxon>
        <taxon>Pezizomycotina</taxon>
        <taxon>Dothideomycetes</taxon>
        <taxon>Pleosporomycetidae</taxon>
        <taxon>Pleosporales</taxon>
        <taxon>Massarineae</taxon>
        <taxon>Massarinaceae</taxon>
        <taxon>Byssothecium</taxon>
    </lineage>
</organism>
<accession>A0A6A5TZH7</accession>
<feature type="region of interest" description="Disordered" evidence="1">
    <location>
        <begin position="132"/>
        <end position="153"/>
    </location>
</feature>
<reference evidence="2" key="1">
    <citation type="journal article" date="2020" name="Stud. Mycol.">
        <title>101 Dothideomycetes genomes: a test case for predicting lifestyles and emergence of pathogens.</title>
        <authorList>
            <person name="Haridas S."/>
            <person name="Albert R."/>
            <person name="Binder M."/>
            <person name="Bloem J."/>
            <person name="Labutti K."/>
            <person name="Salamov A."/>
            <person name="Andreopoulos B."/>
            <person name="Baker S."/>
            <person name="Barry K."/>
            <person name="Bills G."/>
            <person name="Bluhm B."/>
            <person name="Cannon C."/>
            <person name="Castanera R."/>
            <person name="Culley D."/>
            <person name="Daum C."/>
            <person name="Ezra D."/>
            <person name="Gonzalez J."/>
            <person name="Henrissat B."/>
            <person name="Kuo A."/>
            <person name="Liang C."/>
            <person name="Lipzen A."/>
            <person name="Lutzoni F."/>
            <person name="Magnuson J."/>
            <person name="Mondo S."/>
            <person name="Nolan M."/>
            <person name="Ohm R."/>
            <person name="Pangilinan J."/>
            <person name="Park H.-J."/>
            <person name="Ramirez L."/>
            <person name="Alfaro M."/>
            <person name="Sun H."/>
            <person name="Tritt A."/>
            <person name="Yoshinaga Y."/>
            <person name="Zwiers L.-H."/>
            <person name="Turgeon B."/>
            <person name="Goodwin S."/>
            <person name="Spatafora J."/>
            <person name="Crous P."/>
            <person name="Grigoriev I."/>
        </authorList>
    </citation>
    <scope>NUCLEOTIDE SEQUENCE</scope>
    <source>
        <strain evidence="2">CBS 675.92</strain>
    </source>
</reference>
<dbReference type="AlphaFoldDB" id="A0A6A5TZH7"/>
<feature type="compositionally biased region" description="Basic and acidic residues" evidence="1">
    <location>
        <begin position="132"/>
        <end position="143"/>
    </location>
</feature>
<dbReference type="EMBL" id="ML976990">
    <property type="protein sequence ID" value="KAF1957032.1"/>
    <property type="molecule type" value="Genomic_DNA"/>
</dbReference>
<evidence type="ECO:0000313" key="2">
    <source>
        <dbReference type="EMBL" id="KAF1957032.1"/>
    </source>
</evidence>
<evidence type="ECO:0000256" key="1">
    <source>
        <dbReference type="SAM" id="MobiDB-lite"/>
    </source>
</evidence>
<keyword evidence="3" id="KW-1185">Reference proteome</keyword>
<feature type="region of interest" description="Disordered" evidence="1">
    <location>
        <begin position="1"/>
        <end position="22"/>
    </location>
</feature>
<dbReference type="OrthoDB" id="5411773at2759"/>
<feature type="region of interest" description="Disordered" evidence="1">
    <location>
        <begin position="302"/>
        <end position="339"/>
    </location>
</feature>
<name>A0A6A5TZH7_9PLEO</name>
<sequence length="570" mass="63366">MAFAFDTVGNRPRRPQPRPTKDASWELANHAKSYLEAGEYAKGYGLLYSLLHAGTSISVPAKPYVGLLAPAAHIAFASSLVAYPTITTKSTSPNAIKGADAALQYLRCVHNTIEGPAYKIIRKAFTFPEERTRRRAPNRHDGENGSPSAGGDIERLDAKQANALSIWYCADDFWHIVGWAFNCSVVYKKRWARWKLWLDVMLNLLEADWDTCSKEAKEDEALGEDVLQESLIWTYISSGSPTSRSTRRRIFAAILAMADRPARQSFPEIWKNETAPPKPPNDDIKPTATLDFENHQLGDYDIDNEDTAMLDAPRRDSRRKPSVASEDSDDSENANSRNAVERLGGRDAIQLRQRLIALLAKVALALPTQFTTLEDLCDNFTEQLGVKDTPISIFSLIISTSRLPKDARLALHVNLLLPFVSSRIENYFKKAPTQAEFTTQLLPLRASSQRFAHNAKISLILEQIFLYMISEKLLLVNDALRMAVEAGIEARQKVYGTGKSKKGNAEEEEQGKEIMEATSMRLLGLLELLEMAAGVEPQPRKAMSKSKPFLLSSFGSSLSSAPESETDDGD</sequence>
<proteinExistence type="predicted"/>
<feature type="region of interest" description="Disordered" evidence="1">
    <location>
        <begin position="266"/>
        <end position="288"/>
    </location>
</feature>
<dbReference type="Proteomes" id="UP000800035">
    <property type="component" value="Unassembled WGS sequence"/>
</dbReference>
<gene>
    <name evidence="2" type="ORF">CC80DRAFT_53606</name>
</gene>